<dbReference type="PANTHER" id="PTHR36206:SF4">
    <property type="entry name" value="HYPOTHETICAL CONSERVED PROTEIN (EUROFUNG)-RELATED"/>
    <property type="match status" value="1"/>
</dbReference>
<comment type="caution">
    <text evidence="7">The sequence shown here is derived from an EMBL/GenBank/DDBJ whole genome shotgun (WGS) entry which is preliminary data.</text>
</comment>
<evidence type="ECO:0000256" key="5">
    <source>
        <dbReference type="ARBA" id="ARBA00023163"/>
    </source>
</evidence>
<dbReference type="STRING" id="1081109.A0A168DAY5"/>
<dbReference type="EMBL" id="AZGY01000006">
    <property type="protein sequence ID" value="KZZ97553.1"/>
    <property type="molecule type" value="Genomic_DNA"/>
</dbReference>
<sequence>MSTQRKVVHLESLITHWQIAVKQYSDACNAMVLLNGQSLRSHRTRLMASVLLACFDSFIGDHKQAIVQIQAGLGLIEQIQTMYPKHQNPRPEGFIEEDLLIIFTRLAIQAKSYDMAFHFPQPYVIRLAAQHSTLTGPSTSFLDAGSSGGRSDVSIPSRFTSLVDARVASDKLNEKLLRFIEHLQIAKNDKSNVLPASWKHYGMDLKGQLDAWGAAFEHIFKSRTGPQISSVEQAAISALKMFHINTNVLFMMMFCDTESHFDGFLPQFKAIVNLGWEVICAERRRVSTDDVGSDKCSPRQHVGATGTLSQIKPSFSADLGIVPPLFVVATKCREPRLRRQAIRLLRSSARREGMWDSELAANIGHWIMTVEEGGDAAQPHQHNSEPMPTEPIPEERRVMVKSVDFDLRDRFADLRVGTRAVHEGQTDSRVRVTRLTW</sequence>
<dbReference type="GO" id="GO:0003677">
    <property type="term" value="F:DNA binding"/>
    <property type="evidence" value="ECO:0007669"/>
    <property type="project" value="UniProtKB-KW"/>
</dbReference>
<protein>
    <submittedName>
        <fullName evidence="7">C6 zinc finger domain protein</fullName>
    </submittedName>
</protein>
<proteinExistence type="predicted"/>
<keyword evidence="1" id="KW-0479">Metal-binding</keyword>
<dbReference type="InterPro" id="IPR052360">
    <property type="entry name" value="Transcr_Regulatory_Proteins"/>
</dbReference>
<dbReference type="PANTHER" id="PTHR36206">
    <property type="entry name" value="ASPERCRYPTIN BIOSYNTHESIS CLUSTER-SPECIFIC TRANSCRIPTION REGULATOR ATNN-RELATED"/>
    <property type="match status" value="1"/>
</dbReference>
<evidence type="ECO:0000256" key="1">
    <source>
        <dbReference type="ARBA" id="ARBA00022723"/>
    </source>
</evidence>
<dbReference type="Proteomes" id="UP000078544">
    <property type="component" value="Unassembled WGS sequence"/>
</dbReference>
<evidence type="ECO:0000256" key="4">
    <source>
        <dbReference type="ARBA" id="ARBA00023125"/>
    </source>
</evidence>
<evidence type="ECO:0000313" key="8">
    <source>
        <dbReference type="Proteomes" id="UP000078544"/>
    </source>
</evidence>
<keyword evidence="8" id="KW-1185">Reference proteome</keyword>
<accession>A0A168DAY5</accession>
<keyword evidence="6" id="KW-0539">Nucleus</keyword>
<dbReference type="AlphaFoldDB" id="A0A168DAY5"/>
<keyword evidence="5" id="KW-0804">Transcription</keyword>
<reference evidence="7 8" key="1">
    <citation type="journal article" date="2016" name="Genome Biol. Evol.">
        <title>Divergent and convergent evolution of fungal pathogenicity.</title>
        <authorList>
            <person name="Shang Y."/>
            <person name="Xiao G."/>
            <person name="Zheng P."/>
            <person name="Cen K."/>
            <person name="Zhan S."/>
            <person name="Wang C."/>
        </authorList>
    </citation>
    <scope>NUCLEOTIDE SEQUENCE [LARGE SCALE GENOMIC DNA]</scope>
    <source>
        <strain evidence="7 8">RCEF 2490</strain>
    </source>
</reference>
<name>A0A168DAY5_9HYPO</name>
<organism evidence="7 8">
    <name type="scientific">Moelleriella libera RCEF 2490</name>
    <dbReference type="NCBI Taxonomy" id="1081109"/>
    <lineage>
        <taxon>Eukaryota</taxon>
        <taxon>Fungi</taxon>
        <taxon>Dikarya</taxon>
        <taxon>Ascomycota</taxon>
        <taxon>Pezizomycotina</taxon>
        <taxon>Sordariomycetes</taxon>
        <taxon>Hypocreomycetidae</taxon>
        <taxon>Hypocreales</taxon>
        <taxon>Clavicipitaceae</taxon>
        <taxon>Moelleriella</taxon>
    </lineage>
</organism>
<keyword evidence="3" id="KW-0805">Transcription regulation</keyword>
<dbReference type="GO" id="GO:0046872">
    <property type="term" value="F:metal ion binding"/>
    <property type="evidence" value="ECO:0007669"/>
    <property type="project" value="UniProtKB-KW"/>
</dbReference>
<evidence type="ECO:0000256" key="3">
    <source>
        <dbReference type="ARBA" id="ARBA00023015"/>
    </source>
</evidence>
<evidence type="ECO:0000313" key="7">
    <source>
        <dbReference type="EMBL" id="KZZ97553.1"/>
    </source>
</evidence>
<keyword evidence="4" id="KW-0238">DNA-binding</keyword>
<evidence type="ECO:0000256" key="2">
    <source>
        <dbReference type="ARBA" id="ARBA00022833"/>
    </source>
</evidence>
<gene>
    <name evidence="7" type="ORF">AAL_03517</name>
</gene>
<keyword evidence="2" id="KW-0862">Zinc</keyword>
<dbReference type="OrthoDB" id="39175at2759"/>
<evidence type="ECO:0000256" key="6">
    <source>
        <dbReference type="ARBA" id="ARBA00023242"/>
    </source>
</evidence>